<evidence type="ECO:0000313" key="3">
    <source>
        <dbReference type="Proteomes" id="UP000035265"/>
    </source>
</evidence>
<proteinExistence type="predicted"/>
<keyword evidence="3" id="KW-1185">Reference proteome</keyword>
<dbReference type="AlphaFoldDB" id="A0A0H2KRW1"/>
<evidence type="ECO:0000256" key="1">
    <source>
        <dbReference type="SAM" id="MobiDB-lite"/>
    </source>
</evidence>
<protein>
    <submittedName>
        <fullName evidence="2">Uncharacterized protein</fullName>
    </submittedName>
</protein>
<feature type="region of interest" description="Disordered" evidence="1">
    <location>
        <begin position="61"/>
        <end position="116"/>
    </location>
</feature>
<feature type="compositionally biased region" description="Low complexity" evidence="1">
    <location>
        <begin position="78"/>
        <end position="99"/>
    </location>
</feature>
<sequence>MSSPSSGYWSTSLPLPMTISSRPRLSWSTVARSSATRIGSSSDSTVTPVLRRIRDVRAATAPRITVGADDSTSPACRSPTANESNPSSSASTAVSTTRFSRSDGATASPVTGWGGLNTMSSTWKRTVLLLVVVVRGRAGRARHRDRQHRSRSAGARADLGRGCRSRPSLPISVADRQAAAASAVAASRFATSSRTIGMT</sequence>
<evidence type="ECO:0000313" key="2">
    <source>
        <dbReference type="EMBL" id="KLN35923.1"/>
    </source>
</evidence>
<gene>
    <name evidence="2" type="ORF">FB00_02680</name>
</gene>
<accession>A0A0H2KRW1</accession>
<reference evidence="2 3" key="1">
    <citation type="submission" date="2014-05" db="EMBL/GenBank/DDBJ databases">
        <title>Cellulosimicrobium funkei U11 genome.</title>
        <authorList>
            <person name="Hu C."/>
            <person name="Gong Y."/>
            <person name="Wan W."/>
            <person name="Jiang M."/>
        </authorList>
    </citation>
    <scope>NUCLEOTIDE SEQUENCE [LARGE SCALE GENOMIC DNA]</scope>
    <source>
        <strain evidence="2 3">U11</strain>
    </source>
</reference>
<name>A0A0H2KRW1_9MICO</name>
<comment type="caution">
    <text evidence="2">The sequence shown here is derived from an EMBL/GenBank/DDBJ whole genome shotgun (WGS) entry which is preliminary data.</text>
</comment>
<feature type="region of interest" description="Disordered" evidence="1">
    <location>
        <begin position="138"/>
        <end position="168"/>
    </location>
</feature>
<dbReference type="EMBL" id="JNBQ01000002">
    <property type="protein sequence ID" value="KLN35923.1"/>
    <property type="molecule type" value="Genomic_DNA"/>
</dbReference>
<dbReference type="Proteomes" id="UP000035265">
    <property type="component" value="Unassembled WGS sequence"/>
</dbReference>
<organism evidence="2 3">
    <name type="scientific">Cellulosimicrobium funkei</name>
    <dbReference type="NCBI Taxonomy" id="264251"/>
    <lineage>
        <taxon>Bacteria</taxon>
        <taxon>Bacillati</taxon>
        <taxon>Actinomycetota</taxon>
        <taxon>Actinomycetes</taxon>
        <taxon>Micrococcales</taxon>
        <taxon>Promicromonosporaceae</taxon>
        <taxon>Cellulosimicrobium</taxon>
    </lineage>
</organism>
<feature type="compositionally biased region" description="Basic residues" evidence="1">
    <location>
        <begin position="138"/>
        <end position="151"/>
    </location>
</feature>